<gene>
    <name evidence="6" type="ORF">M0812_29671</name>
</gene>
<dbReference type="SMART" id="SM00174">
    <property type="entry name" value="RHO"/>
    <property type="match status" value="1"/>
</dbReference>
<dbReference type="SUPFAM" id="SSF52540">
    <property type="entry name" value="P-loop containing nucleoside triphosphate hydrolases"/>
    <property type="match status" value="1"/>
</dbReference>
<dbReference type="AlphaFoldDB" id="A0AAV7Y5V9"/>
<dbReference type="CDD" id="cd18186">
    <property type="entry name" value="BTB_POZ_ZBTB_KLHL-like"/>
    <property type="match status" value="1"/>
</dbReference>
<dbReference type="InterPro" id="IPR005225">
    <property type="entry name" value="Small_GTP-bd"/>
</dbReference>
<organism evidence="6 7">
    <name type="scientific">Anaeramoeba flamelloides</name>
    <dbReference type="NCBI Taxonomy" id="1746091"/>
    <lineage>
        <taxon>Eukaryota</taxon>
        <taxon>Metamonada</taxon>
        <taxon>Anaeramoebidae</taxon>
        <taxon>Anaeramoeba</taxon>
    </lineage>
</organism>
<accession>A0AAV7Y5V9</accession>
<evidence type="ECO:0000256" key="4">
    <source>
        <dbReference type="ARBA" id="ARBA00048098"/>
    </source>
</evidence>
<dbReference type="SUPFAM" id="SSF54695">
    <property type="entry name" value="POZ domain"/>
    <property type="match status" value="2"/>
</dbReference>
<evidence type="ECO:0000256" key="3">
    <source>
        <dbReference type="ARBA" id="ARBA00022801"/>
    </source>
</evidence>
<dbReference type="EMBL" id="JANTQA010000075">
    <property type="protein sequence ID" value="KAJ3424039.1"/>
    <property type="molecule type" value="Genomic_DNA"/>
</dbReference>
<dbReference type="PANTHER" id="PTHR45704">
    <property type="entry name" value="RAS-LIKE FAMILY MEMBER 11"/>
    <property type="match status" value="1"/>
</dbReference>
<dbReference type="InterPro" id="IPR001806">
    <property type="entry name" value="Small_GTPase"/>
</dbReference>
<dbReference type="Proteomes" id="UP001146793">
    <property type="component" value="Unassembled WGS sequence"/>
</dbReference>
<dbReference type="SMART" id="SM00175">
    <property type="entry name" value="RAB"/>
    <property type="match status" value="1"/>
</dbReference>
<reference evidence="6" key="1">
    <citation type="submission" date="2022-08" db="EMBL/GenBank/DDBJ databases">
        <title>Novel sulphate-reducing endosymbionts in the free-living metamonad Anaeramoeba.</title>
        <authorList>
            <person name="Jerlstrom-Hultqvist J."/>
            <person name="Cepicka I."/>
            <person name="Gallot-Lavallee L."/>
            <person name="Salas-Leiva D."/>
            <person name="Curtis B.A."/>
            <person name="Zahonova K."/>
            <person name="Pipaliya S."/>
            <person name="Dacks J."/>
            <person name="Roger A.J."/>
        </authorList>
    </citation>
    <scope>NUCLEOTIDE SEQUENCE</scope>
    <source>
        <strain evidence="6">Busselton2</strain>
    </source>
</reference>
<evidence type="ECO:0000256" key="1">
    <source>
        <dbReference type="ARBA" id="ARBA00008344"/>
    </source>
</evidence>
<dbReference type="Gene3D" id="3.40.50.300">
    <property type="entry name" value="P-loop containing nucleotide triphosphate hydrolases"/>
    <property type="match status" value="1"/>
</dbReference>
<dbReference type="InterPro" id="IPR011333">
    <property type="entry name" value="SKP1/BTB/POZ_sf"/>
</dbReference>
<evidence type="ECO:0000256" key="2">
    <source>
        <dbReference type="ARBA" id="ARBA00011984"/>
    </source>
</evidence>
<dbReference type="PROSITE" id="PS51419">
    <property type="entry name" value="RAB"/>
    <property type="match status" value="1"/>
</dbReference>
<dbReference type="InterPro" id="IPR027417">
    <property type="entry name" value="P-loop_NTPase"/>
</dbReference>
<sequence length="394" mass="45792">MDLFRKIILVGEKGVGKSSLKARLDTNLLFDLEQEVEKTSLELEQMDDQDFFLGILELLREESLEVIVDKYYTNNEYFLFMYSVDSLDSFLKILELYNHISKLKKDRNFKMVLVANKTDLCTKNERKVSKKKGECLARKLKCPYYEISVKTGEGVDSSFVDMIHHFIISKTKQKHQDIVEDFKNLFHRQELTDCSFATNSGKKIKAHRLILESRLAPCKVKTIRKLLLTVTHEDASVFLEWVYTGYTHPSKVSLITSMCETISVQFKSLSGVTSVIKNLRNLYKQESSKDFTLKVKKESIKVHKLILVARSELYRGFFLSIDKSTKSVKDHSKNSTETMKSLIRFFYTNRLDGNKTKNFMNEIENSIEYFQLNMKSSLSSQLPTPKKNKMCQIM</sequence>
<dbReference type="SMART" id="SM00173">
    <property type="entry name" value="RAS"/>
    <property type="match status" value="1"/>
</dbReference>
<name>A0AAV7Y5V9_9EUKA</name>
<dbReference type="Pfam" id="PF00071">
    <property type="entry name" value="Ras"/>
    <property type="match status" value="1"/>
</dbReference>
<dbReference type="InterPro" id="IPR000210">
    <property type="entry name" value="BTB/POZ_dom"/>
</dbReference>
<evidence type="ECO:0000259" key="5">
    <source>
        <dbReference type="PROSITE" id="PS50097"/>
    </source>
</evidence>
<dbReference type="NCBIfam" id="TIGR00231">
    <property type="entry name" value="small_GTP"/>
    <property type="match status" value="1"/>
</dbReference>
<proteinExistence type="inferred from homology"/>
<keyword evidence="3" id="KW-0378">Hydrolase</keyword>
<protein>
    <recommendedName>
        <fullName evidence="2">small monomeric GTPase</fullName>
        <ecNumber evidence="2">3.6.5.2</ecNumber>
    </recommendedName>
</protein>
<dbReference type="Pfam" id="PF00651">
    <property type="entry name" value="BTB"/>
    <property type="match status" value="1"/>
</dbReference>
<dbReference type="PRINTS" id="PR00449">
    <property type="entry name" value="RASTRNSFRMNG"/>
</dbReference>
<dbReference type="Gene3D" id="3.30.710.10">
    <property type="entry name" value="Potassium Channel Kv1.1, Chain A"/>
    <property type="match status" value="2"/>
</dbReference>
<dbReference type="PROSITE" id="PS51421">
    <property type="entry name" value="RAS"/>
    <property type="match status" value="1"/>
</dbReference>
<evidence type="ECO:0000313" key="7">
    <source>
        <dbReference type="Proteomes" id="UP001146793"/>
    </source>
</evidence>
<comment type="similarity">
    <text evidence="1">Belongs to the small GTPase superfamily. Ras family.</text>
</comment>
<dbReference type="PROSITE" id="PS50097">
    <property type="entry name" value="BTB"/>
    <property type="match status" value="1"/>
</dbReference>
<dbReference type="GO" id="GO:0003925">
    <property type="term" value="F:G protein activity"/>
    <property type="evidence" value="ECO:0007669"/>
    <property type="project" value="UniProtKB-EC"/>
</dbReference>
<comment type="caution">
    <text evidence="6">The sequence shown here is derived from an EMBL/GenBank/DDBJ whole genome shotgun (WGS) entry which is preliminary data.</text>
</comment>
<comment type="catalytic activity">
    <reaction evidence="4">
        <text>GTP + H2O = GDP + phosphate + H(+)</text>
        <dbReference type="Rhea" id="RHEA:19669"/>
        <dbReference type="ChEBI" id="CHEBI:15377"/>
        <dbReference type="ChEBI" id="CHEBI:15378"/>
        <dbReference type="ChEBI" id="CHEBI:37565"/>
        <dbReference type="ChEBI" id="CHEBI:43474"/>
        <dbReference type="ChEBI" id="CHEBI:58189"/>
        <dbReference type="EC" id="3.6.5.2"/>
    </reaction>
</comment>
<evidence type="ECO:0000313" key="6">
    <source>
        <dbReference type="EMBL" id="KAJ3424039.1"/>
    </source>
</evidence>
<dbReference type="EC" id="3.6.5.2" evidence="2"/>
<dbReference type="InterPro" id="IPR051065">
    <property type="entry name" value="Ras-related_GTPase"/>
</dbReference>
<feature type="domain" description="BTB" evidence="5">
    <location>
        <begin position="289"/>
        <end position="355"/>
    </location>
</feature>
<dbReference type="GO" id="GO:0005525">
    <property type="term" value="F:GTP binding"/>
    <property type="evidence" value="ECO:0007669"/>
    <property type="project" value="InterPro"/>
</dbReference>